<dbReference type="EMBL" id="CAADFV010000008">
    <property type="protein sequence ID" value="VFK52447.1"/>
    <property type="molecule type" value="Genomic_DNA"/>
</dbReference>
<dbReference type="AlphaFoldDB" id="A0A450ZEP6"/>
<dbReference type="EMBL" id="CAADFY010000006">
    <property type="protein sequence ID" value="VFK52251.1"/>
    <property type="molecule type" value="Genomic_DNA"/>
</dbReference>
<evidence type="ECO:0000313" key="2">
    <source>
        <dbReference type="EMBL" id="VFK52447.1"/>
    </source>
</evidence>
<sequence>MHGEFLASHQVSRNVRNDSWIICLFPARFPMVLFSPLHGKSLTKRSKNLLAFHLRYRKNKNAEKIGVRLKNTPCQPWREALTCSSLRVMNLVPW</sequence>
<reference evidence="1" key="1">
    <citation type="submission" date="2019-02" db="EMBL/GenBank/DDBJ databases">
        <authorList>
            <person name="Gruber-Vodicka R. H."/>
            <person name="Seah K. B. B."/>
        </authorList>
    </citation>
    <scope>NUCLEOTIDE SEQUENCE</scope>
    <source>
        <strain evidence="2">BECK_BY2</strain>
        <strain evidence="1">BECK_BY3</strain>
    </source>
</reference>
<protein>
    <submittedName>
        <fullName evidence="1">Uncharacterized protein</fullName>
    </submittedName>
</protein>
<proteinExistence type="predicted"/>
<evidence type="ECO:0000313" key="1">
    <source>
        <dbReference type="EMBL" id="VFK52251.1"/>
    </source>
</evidence>
<organism evidence="1">
    <name type="scientific">Candidatus Kentrum sp. TUN</name>
    <dbReference type="NCBI Taxonomy" id="2126343"/>
    <lineage>
        <taxon>Bacteria</taxon>
        <taxon>Pseudomonadati</taxon>
        <taxon>Pseudomonadota</taxon>
        <taxon>Gammaproteobacteria</taxon>
        <taxon>Candidatus Kentrum</taxon>
    </lineage>
</organism>
<accession>A0A450ZEP6</accession>
<name>A0A450ZEP6_9GAMM</name>
<gene>
    <name evidence="2" type="ORF">BECKTUN1418E_GA0071001_100810</name>
    <name evidence="1" type="ORF">BECKTUN1418F_GA0071002_100611</name>
</gene>